<evidence type="ECO:0000256" key="4">
    <source>
        <dbReference type="ARBA" id="ARBA00022741"/>
    </source>
</evidence>
<comment type="similarity">
    <text evidence="1 8">Belongs to the CoaE family.</text>
</comment>
<dbReference type="Gene3D" id="3.40.50.300">
    <property type="entry name" value="P-loop containing nucleotide triphosphate hydrolases"/>
    <property type="match status" value="1"/>
</dbReference>
<dbReference type="GO" id="GO:0015937">
    <property type="term" value="P:coenzyme A biosynthetic process"/>
    <property type="evidence" value="ECO:0007669"/>
    <property type="project" value="UniProtKB-UniRule"/>
</dbReference>
<dbReference type="FunFam" id="3.40.50.300:FF:000991">
    <property type="entry name" value="Dephospho-CoA kinase"/>
    <property type="match status" value="1"/>
</dbReference>
<dbReference type="GO" id="GO:0004140">
    <property type="term" value="F:dephospho-CoA kinase activity"/>
    <property type="evidence" value="ECO:0007669"/>
    <property type="project" value="UniProtKB-UniRule"/>
</dbReference>
<dbReference type="RefSeq" id="WP_144987731.1">
    <property type="nucleotide sequence ID" value="NZ_VNJK01000001.1"/>
</dbReference>
<dbReference type="GO" id="GO:0005524">
    <property type="term" value="F:ATP binding"/>
    <property type="evidence" value="ECO:0007669"/>
    <property type="project" value="UniProtKB-UniRule"/>
</dbReference>
<keyword evidence="6 8" id="KW-0067">ATP-binding</keyword>
<dbReference type="Proteomes" id="UP000318102">
    <property type="component" value="Unassembled WGS sequence"/>
</dbReference>
<dbReference type="InterPro" id="IPR027417">
    <property type="entry name" value="P-loop_NTPase"/>
</dbReference>
<comment type="pathway">
    <text evidence="8">Cofactor biosynthesis; coenzyme A biosynthesis; CoA from (R)-pantothenate: step 5/5.</text>
</comment>
<dbReference type="UniPathway" id="UPA00241">
    <property type="reaction ID" value="UER00356"/>
</dbReference>
<evidence type="ECO:0000256" key="2">
    <source>
        <dbReference type="ARBA" id="ARBA00022490"/>
    </source>
</evidence>
<gene>
    <name evidence="8" type="primary">coaE</name>
    <name evidence="10" type="ORF">FPZ44_04300</name>
</gene>
<feature type="binding site" evidence="8">
    <location>
        <begin position="10"/>
        <end position="15"/>
    </location>
    <ligand>
        <name>ATP</name>
        <dbReference type="ChEBI" id="CHEBI:30616"/>
    </ligand>
</feature>
<comment type="subcellular location">
    <subcellularLocation>
        <location evidence="8">Cytoplasm</location>
    </subcellularLocation>
</comment>
<dbReference type="CDD" id="cd02022">
    <property type="entry name" value="DPCK"/>
    <property type="match status" value="1"/>
</dbReference>
<dbReference type="OrthoDB" id="9812943at2"/>
<dbReference type="NCBIfam" id="TIGR00152">
    <property type="entry name" value="dephospho-CoA kinase"/>
    <property type="match status" value="1"/>
</dbReference>
<dbReference type="AlphaFoldDB" id="A0A559IXI6"/>
<evidence type="ECO:0000313" key="10">
    <source>
        <dbReference type="EMBL" id="TVX92350.1"/>
    </source>
</evidence>
<evidence type="ECO:0000256" key="7">
    <source>
        <dbReference type="ARBA" id="ARBA00022993"/>
    </source>
</evidence>
<evidence type="ECO:0000256" key="3">
    <source>
        <dbReference type="ARBA" id="ARBA00022679"/>
    </source>
</evidence>
<dbReference type="GO" id="GO:0005737">
    <property type="term" value="C:cytoplasm"/>
    <property type="evidence" value="ECO:0007669"/>
    <property type="project" value="UniProtKB-SubCell"/>
</dbReference>
<dbReference type="PANTHER" id="PTHR10695">
    <property type="entry name" value="DEPHOSPHO-COA KINASE-RELATED"/>
    <property type="match status" value="1"/>
</dbReference>
<evidence type="ECO:0000313" key="11">
    <source>
        <dbReference type="Proteomes" id="UP000318102"/>
    </source>
</evidence>
<keyword evidence="3 8" id="KW-0808">Transferase</keyword>
<organism evidence="10 11">
    <name type="scientific">Paenibacillus agilis</name>
    <dbReference type="NCBI Taxonomy" id="3020863"/>
    <lineage>
        <taxon>Bacteria</taxon>
        <taxon>Bacillati</taxon>
        <taxon>Bacillota</taxon>
        <taxon>Bacilli</taxon>
        <taxon>Bacillales</taxon>
        <taxon>Paenibacillaceae</taxon>
        <taxon>Paenibacillus</taxon>
    </lineage>
</organism>
<name>A0A559IXI6_9BACL</name>
<evidence type="ECO:0000256" key="6">
    <source>
        <dbReference type="ARBA" id="ARBA00022840"/>
    </source>
</evidence>
<dbReference type="HAMAP" id="MF_00376">
    <property type="entry name" value="Dephospho_CoA_kinase"/>
    <property type="match status" value="1"/>
</dbReference>
<evidence type="ECO:0000256" key="5">
    <source>
        <dbReference type="ARBA" id="ARBA00022777"/>
    </source>
</evidence>
<evidence type="ECO:0000256" key="1">
    <source>
        <dbReference type="ARBA" id="ARBA00009018"/>
    </source>
</evidence>
<dbReference type="PANTHER" id="PTHR10695:SF46">
    <property type="entry name" value="BIFUNCTIONAL COENZYME A SYNTHASE-RELATED"/>
    <property type="match status" value="1"/>
</dbReference>
<keyword evidence="5 8" id="KW-0418">Kinase</keyword>
<evidence type="ECO:0000256" key="9">
    <source>
        <dbReference type="NCBIfam" id="TIGR00152"/>
    </source>
</evidence>
<dbReference type="SUPFAM" id="SSF52540">
    <property type="entry name" value="P-loop containing nucleoside triphosphate hydrolases"/>
    <property type="match status" value="1"/>
</dbReference>
<sequence length="198" mass="22798">MNIGLTGGIASGKSTVSQLFVHYGARLVDADRIAREVVLPGSAVLEQIAERFGSEMLLPDGTLDRKRLGQVIFQDPVERRALEQITHPTIRKQMISQMQQYELEEPKRLVVVDVPLLYESGLDELLQEVVVVYVPPAVQLERLKQRDQLTDEEAHKRIHAQMSLEEKRERADWIIYNDKDRTETERQVRLFLQEKGLL</sequence>
<dbReference type="EC" id="2.7.1.24" evidence="8 9"/>
<protein>
    <recommendedName>
        <fullName evidence="8 9">Dephospho-CoA kinase</fullName>
        <ecNumber evidence="8 9">2.7.1.24</ecNumber>
    </recommendedName>
    <alternativeName>
        <fullName evidence="8">Dephosphocoenzyme A kinase</fullName>
    </alternativeName>
</protein>
<dbReference type="PROSITE" id="PS51219">
    <property type="entry name" value="DPCK"/>
    <property type="match status" value="1"/>
</dbReference>
<evidence type="ECO:0000256" key="8">
    <source>
        <dbReference type="HAMAP-Rule" id="MF_00376"/>
    </source>
</evidence>
<dbReference type="Pfam" id="PF01121">
    <property type="entry name" value="CoaE"/>
    <property type="match status" value="1"/>
</dbReference>
<keyword evidence="7 8" id="KW-0173">Coenzyme A biosynthesis</keyword>
<reference evidence="10 11" key="1">
    <citation type="submission" date="2019-07" db="EMBL/GenBank/DDBJ databases">
        <authorList>
            <person name="Kim J."/>
        </authorList>
    </citation>
    <scope>NUCLEOTIDE SEQUENCE [LARGE SCALE GENOMIC DNA]</scope>
    <source>
        <strain evidence="10 11">N4</strain>
    </source>
</reference>
<comment type="caution">
    <text evidence="10">The sequence shown here is derived from an EMBL/GenBank/DDBJ whole genome shotgun (WGS) entry which is preliminary data.</text>
</comment>
<comment type="function">
    <text evidence="8">Catalyzes the phosphorylation of the 3'-hydroxyl group of dephosphocoenzyme A to form coenzyme A.</text>
</comment>
<comment type="catalytic activity">
    <reaction evidence="8">
        <text>3'-dephospho-CoA + ATP = ADP + CoA + H(+)</text>
        <dbReference type="Rhea" id="RHEA:18245"/>
        <dbReference type="ChEBI" id="CHEBI:15378"/>
        <dbReference type="ChEBI" id="CHEBI:30616"/>
        <dbReference type="ChEBI" id="CHEBI:57287"/>
        <dbReference type="ChEBI" id="CHEBI:57328"/>
        <dbReference type="ChEBI" id="CHEBI:456216"/>
        <dbReference type="EC" id="2.7.1.24"/>
    </reaction>
</comment>
<proteinExistence type="inferred from homology"/>
<dbReference type="EMBL" id="VNJK01000001">
    <property type="protein sequence ID" value="TVX92350.1"/>
    <property type="molecule type" value="Genomic_DNA"/>
</dbReference>
<dbReference type="InterPro" id="IPR001977">
    <property type="entry name" value="Depp_CoAkinase"/>
</dbReference>
<keyword evidence="4 8" id="KW-0547">Nucleotide-binding</keyword>
<keyword evidence="2 8" id="KW-0963">Cytoplasm</keyword>
<accession>A0A559IXI6</accession>
<keyword evidence="11" id="KW-1185">Reference proteome</keyword>